<evidence type="ECO:0000313" key="1">
    <source>
        <dbReference type="EMBL" id="OGI77916.1"/>
    </source>
</evidence>
<comment type="caution">
    <text evidence="1">The sequence shown here is derived from an EMBL/GenBank/DDBJ whole genome shotgun (WGS) entry which is preliminary data.</text>
</comment>
<dbReference type="SUPFAM" id="SSF50494">
    <property type="entry name" value="Trypsin-like serine proteases"/>
    <property type="match status" value="1"/>
</dbReference>
<dbReference type="STRING" id="1801754.A3D42_03325"/>
<proteinExistence type="predicted"/>
<evidence type="ECO:0008006" key="3">
    <source>
        <dbReference type="Google" id="ProtNLM"/>
    </source>
</evidence>
<gene>
    <name evidence="1" type="ORF">A3D42_03325</name>
</gene>
<dbReference type="Proteomes" id="UP000177777">
    <property type="component" value="Unassembled WGS sequence"/>
</dbReference>
<evidence type="ECO:0000313" key="2">
    <source>
        <dbReference type="Proteomes" id="UP000177777"/>
    </source>
</evidence>
<reference evidence="1 2" key="1">
    <citation type="journal article" date="2016" name="Nat. Commun.">
        <title>Thousands of microbial genomes shed light on interconnected biogeochemical processes in an aquifer system.</title>
        <authorList>
            <person name="Anantharaman K."/>
            <person name="Brown C.T."/>
            <person name="Hug L.A."/>
            <person name="Sharon I."/>
            <person name="Castelle C.J."/>
            <person name="Probst A.J."/>
            <person name="Thomas B.C."/>
            <person name="Singh A."/>
            <person name="Wilkins M.J."/>
            <person name="Karaoz U."/>
            <person name="Brodie E.L."/>
            <person name="Williams K.H."/>
            <person name="Hubbard S.S."/>
            <person name="Banfield J.F."/>
        </authorList>
    </citation>
    <scope>NUCLEOTIDE SEQUENCE [LARGE SCALE GENOMIC DNA]</scope>
</reference>
<dbReference type="AlphaFoldDB" id="A0A1F6W808"/>
<protein>
    <recommendedName>
        <fullName evidence="3">Serine protease</fullName>
    </recommendedName>
</protein>
<accession>A0A1F6W808</accession>
<dbReference type="EMBL" id="MFUE01000007">
    <property type="protein sequence ID" value="OGI77916.1"/>
    <property type="molecule type" value="Genomic_DNA"/>
</dbReference>
<sequence length="255" mass="27422">MDIKDLNKPQLILFALLLSFVASIATSIVTVSLMQQAPPSIIAPINRVIEQTVEKIQQVEGKTTVQTVVVKEEDLVVDAIAKNQSSIFLLTKEVIDELGKTVEVSAGRGFVLNKEGIFVADAALVSNQGVYYAKNNGDKFKINFLAANEGGFVLMKIGESADSKIKLEFKVPEFGNIDEMKVGQKIIVLDSSVSSSVFDGNKNLNFSVSRSGGGGMVLNLDGNILGMVSFDPNSSFVSIDFILKALKAEEAPKTS</sequence>
<dbReference type="InterPro" id="IPR009003">
    <property type="entry name" value="Peptidase_S1_PA"/>
</dbReference>
<name>A0A1F6W808_9BACT</name>
<organism evidence="1 2">
    <name type="scientific">Candidatus Nomurabacteria bacterium RIFCSPHIGHO2_02_FULL_41_18</name>
    <dbReference type="NCBI Taxonomy" id="1801754"/>
    <lineage>
        <taxon>Bacteria</taxon>
        <taxon>Candidatus Nomuraibacteriota</taxon>
    </lineage>
</organism>